<keyword evidence="2" id="KW-1185">Reference proteome</keyword>
<protein>
    <submittedName>
        <fullName evidence="1">Uncharacterized protein</fullName>
    </submittedName>
</protein>
<comment type="caution">
    <text evidence="1">The sequence shown here is derived from an EMBL/GenBank/DDBJ whole genome shotgun (WGS) entry which is preliminary data.</text>
</comment>
<sequence>MNWRSSRDKDGWPDHVVALVERQQSRLGNEDDEDDDDDDDSNNNKYEDNKGSLDVHGGQRW</sequence>
<name>A0ACB6FXR0_9PLEO</name>
<organism evidence="1 2">
    <name type="scientific">Alternaria gaisen</name>
    <dbReference type="NCBI Taxonomy" id="167740"/>
    <lineage>
        <taxon>Eukaryota</taxon>
        <taxon>Fungi</taxon>
        <taxon>Dikarya</taxon>
        <taxon>Ascomycota</taxon>
        <taxon>Pezizomycotina</taxon>
        <taxon>Dothideomycetes</taxon>
        <taxon>Pleosporomycetidae</taxon>
        <taxon>Pleosporales</taxon>
        <taxon>Pleosporineae</taxon>
        <taxon>Pleosporaceae</taxon>
        <taxon>Alternaria</taxon>
        <taxon>Alternaria sect. Alternaria</taxon>
    </lineage>
</organism>
<reference evidence="1 2" key="1">
    <citation type="journal article" date="2019" name="bioRxiv">
        <title>Genomics, evolutionary history and diagnostics of the Alternaria alternata species group including apple and Asian pear pathotypes.</title>
        <authorList>
            <person name="Armitage A.D."/>
            <person name="Cockerton H.M."/>
            <person name="Sreenivasaprasad S."/>
            <person name="Woodhall J.W."/>
            <person name="Lane C.R."/>
            <person name="Harrison R.J."/>
            <person name="Clarkson J.P."/>
        </authorList>
    </citation>
    <scope>NUCLEOTIDE SEQUENCE [LARGE SCALE GENOMIC DNA]</scope>
    <source>
        <strain evidence="1 2">FERA 650</strain>
    </source>
</reference>
<evidence type="ECO:0000313" key="2">
    <source>
        <dbReference type="Proteomes" id="UP000293547"/>
    </source>
</evidence>
<dbReference type="EMBL" id="PDWZ02000002">
    <property type="protein sequence ID" value="KAB2109244.1"/>
    <property type="molecule type" value="Genomic_DNA"/>
</dbReference>
<proteinExistence type="predicted"/>
<gene>
    <name evidence="1" type="ORF">AG0111_0g3328</name>
</gene>
<evidence type="ECO:0000313" key="1">
    <source>
        <dbReference type="EMBL" id="KAB2109244.1"/>
    </source>
</evidence>
<accession>A0ACB6FXR0</accession>
<dbReference type="Proteomes" id="UP000293547">
    <property type="component" value="Unassembled WGS sequence"/>
</dbReference>